<reference evidence="3" key="1">
    <citation type="submission" date="2016-06" db="EMBL/GenBank/DDBJ databases">
        <authorList>
            <person name="Varghese N."/>
            <person name="Submissions Spin"/>
        </authorList>
    </citation>
    <scope>NUCLEOTIDE SEQUENCE [LARGE SCALE GENOMIC DNA]</scope>
    <source>
        <strain evidence="3">DSM 43909</strain>
    </source>
</reference>
<dbReference type="Proteomes" id="UP000198242">
    <property type="component" value="Chromosome I"/>
</dbReference>
<keyword evidence="3" id="KW-1185">Reference proteome</keyword>
<dbReference type="EMBL" id="LT607411">
    <property type="protein sequence ID" value="SCE97974.1"/>
    <property type="molecule type" value="Genomic_DNA"/>
</dbReference>
<evidence type="ECO:0000256" key="1">
    <source>
        <dbReference type="SAM" id="Phobius"/>
    </source>
</evidence>
<keyword evidence="1" id="KW-0812">Transmembrane</keyword>
<accession>A0A1C4WP80</accession>
<dbReference type="Pfam" id="PF19650">
    <property type="entry name" value="DUF6153"/>
    <property type="match status" value="1"/>
</dbReference>
<name>A0A1C4WP80_MICVI</name>
<evidence type="ECO:0000313" key="3">
    <source>
        <dbReference type="Proteomes" id="UP000198242"/>
    </source>
</evidence>
<keyword evidence="1" id="KW-0472">Membrane</keyword>
<proteinExistence type="predicted"/>
<sequence length="139" mass="14938">MKSSAVNEPGLRRQMLLRLMLLVVLTFGVFGMHTFGHPPDLGRSAAGHMTAAAHEIDPVPVPEQGHDGSHGQGDSLDAFSVCLAVLGTALVLISLAMLRQRRWDLPMPASAQPWAAGQHRAPPRRPIGLRLTAVSVLRT</sequence>
<keyword evidence="1" id="KW-1133">Transmembrane helix</keyword>
<gene>
    <name evidence="2" type="ORF">GA0074695_2636</name>
</gene>
<organism evidence="2 3">
    <name type="scientific">Micromonospora viridifaciens</name>
    <dbReference type="NCBI Taxonomy" id="1881"/>
    <lineage>
        <taxon>Bacteria</taxon>
        <taxon>Bacillati</taxon>
        <taxon>Actinomycetota</taxon>
        <taxon>Actinomycetes</taxon>
        <taxon>Micromonosporales</taxon>
        <taxon>Micromonosporaceae</taxon>
        <taxon>Micromonospora</taxon>
    </lineage>
</organism>
<feature type="transmembrane region" description="Helical" evidence="1">
    <location>
        <begin position="78"/>
        <end position="98"/>
    </location>
</feature>
<protein>
    <submittedName>
        <fullName evidence="2">Uncharacterized protein</fullName>
    </submittedName>
</protein>
<feature type="transmembrane region" description="Helical" evidence="1">
    <location>
        <begin position="16"/>
        <end position="35"/>
    </location>
</feature>
<dbReference type="InterPro" id="IPR046151">
    <property type="entry name" value="DUF6153"/>
</dbReference>
<evidence type="ECO:0000313" key="2">
    <source>
        <dbReference type="EMBL" id="SCE97974.1"/>
    </source>
</evidence>
<dbReference type="AlphaFoldDB" id="A0A1C4WP80"/>